<name>A0A8E2E294_9PEZI</name>
<organism evidence="1 2">
    <name type="scientific">Lepidopterella palustris CBS 459.81</name>
    <dbReference type="NCBI Taxonomy" id="1314670"/>
    <lineage>
        <taxon>Eukaryota</taxon>
        <taxon>Fungi</taxon>
        <taxon>Dikarya</taxon>
        <taxon>Ascomycota</taxon>
        <taxon>Pezizomycotina</taxon>
        <taxon>Dothideomycetes</taxon>
        <taxon>Pleosporomycetidae</taxon>
        <taxon>Mytilinidiales</taxon>
        <taxon>Argynnaceae</taxon>
        <taxon>Lepidopterella</taxon>
    </lineage>
</organism>
<evidence type="ECO:0000313" key="1">
    <source>
        <dbReference type="EMBL" id="OCK76026.1"/>
    </source>
</evidence>
<proteinExistence type="predicted"/>
<dbReference type="AlphaFoldDB" id="A0A8E2E294"/>
<dbReference type="EMBL" id="KV745249">
    <property type="protein sequence ID" value="OCK76026.1"/>
    <property type="molecule type" value="Genomic_DNA"/>
</dbReference>
<protein>
    <submittedName>
        <fullName evidence="1">Uncharacterized protein</fullName>
    </submittedName>
</protein>
<gene>
    <name evidence="1" type="ORF">K432DRAFT_156012</name>
</gene>
<accession>A0A8E2E294</accession>
<keyword evidence="2" id="KW-1185">Reference proteome</keyword>
<dbReference type="Proteomes" id="UP000250266">
    <property type="component" value="Unassembled WGS sequence"/>
</dbReference>
<evidence type="ECO:0000313" key="2">
    <source>
        <dbReference type="Proteomes" id="UP000250266"/>
    </source>
</evidence>
<reference evidence="1 2" key="1">
    <citation type="journal article" date="2016" name="Nat. Commun.">
        <title>Ectomycorrhizal ecology is imprinted in the genome of the dominant symbiotic fungus Cenococcum geophilum.</title>
        <authorList>
            <consortium name="DOE Joint Genome Institute"/>
            <person name="Peter M."/>
            <person name="Kohler A."/>
            <person name="Ohm R.A."/>
            <person name="Kuo A."/>
            <person name="Krutzmann J."/>
            <person name="Morin E."/>
            <person name="Arend M."/>
            <person name="Barry K.W."/>
            <person name="Binder M."/>
            <person name="Choi C."/>
            <person name="Clum A."/>
            <person name="Copeland A."/>
            <person name="Grisel N."/>
            <person name="Haridas S."/>
            <person name="Kipfer T."/>
            <person name="LaButti K."/>
            <person name="Lindquist E."/>
            <person name="Lipzen A."/>
            <person name="Maire R."/>
            <person name="Meier B."/>
            <person name="Mihaltcheva S."/>
            <person name="Molinier V."/>
            <person name="Murat C."/>
            <person name="Poggeler S."/>
            <person name="Quandt C.A."/>
            <person name="Sperisen C."/>
            <person name="Tritt A."/>
            <person name="Tisserant E."/>
            <person name="Crous P.W."/>
            <person name="Henrissat B."/>
            <person name="Nehls U."/>
            <person name="Egli S."/>
            <person name="Spatafora J.W."/>
            <person name="Grigoriev I.V."/>
            <person name="Martin F.M."/>
        </authorList>
    </citation>
    <scope>NUCLEOTIDE SEQUENCE [LARGE SCALE GENOMIC DNA]</scope>
    <source>
        <strain evidence="1 2">CBS 459.81</strain>
    </source>
</reference>
<sequence length="80" mass="8788">MSIGNVAIVCEPELLVRLELTTPRPAPWSRSFSCCAHHATPNALDTQALNCRRSAQIHIQMWLKCGLGEGMSAIHKFNSA</sequence>